<evidence type="ECO:0000256" key="2">
    <source>
        <dbReference type="ARBA" id="ARBA00022692"/>
    </source>
</evidence>
<dbReference type="WBParaSite" id="jg5492">
    <property type="protein sequence ID" value="jg5492"/>
    <property type="gene ID" value="jg5492"/>
</dbReference>
<evidence type="ECO:0000256" key="1">
    <source>
        <dbReference type="ARBA" id="ARBA00004167"/>
    </source>
</evidence>
<comment type="caution">
    <text evidence="7">Lacks conserved residue(s) required for the propagation of feature annotation.</text>
</comment>
<evidence type="ECO:0000256" key="3">
    <source>
        <dbReference type="ARBA" id="ARBA00022737"/>
    </source>
</evidence>
<dbReference type="Pfam" id="PF00057">
    <property type="entry name" value="Ldl_recept_a"/>
    <property type="match status" value="2"/>
</dbReference>
<keyword evidence="3" id="KW-0677">Repeat</keyword>
<evidence type="ECO:0000256" key="4">
    <source>
        <dbReference type="ARBA" id="ARBA00022989"/>
    </source>
</evidence>
<dbReference type="AlphaFoldDB" id="A0A915EEH1"/>
<dbReference type="PROSITE" id="PS50068">
    <property type="entry name" value="LDLRA_2"/>
    <property type="match status" value="4"/>
</dbReference>
<dbReference type="CDD" id="cd00112">
    <property type="entry name" value="LDLa"/>
    <property type="match status" value="1"/>
</dbReference>
<feature type="disulfide bond" evidence="7">
    <location>
        <begin position="180"/>
        <end position="195"/>
    </location>
</feature>
<keyword evidence="5" id="KW-0472">Membrane</keyword>
<evidence type="ECO:0000256" key="7">
    <source>
        <dbReference type="PROSITE-ProRule" id="PRU00124"/>
    </source>
</evidence>
<dbReference type="Gene3D" id="4.10.1220.10">
    <property type="entry name" value="EGF-type module"/>
    <property type="match status" value="1"/>
</dbReference>
<reference evidence="9" key="1">
    <citation type="submission" date="2022-11" db="UniProtKB">
        <authorList>
            <consortium name="WormBaseParasite"/>
        </authorList>
    </citation>
    <scope>IDENTIFICATION</scope>
</reference>
<dbReference type="PANTHER" id="PTHR24270">
    <property type="entry name" value="LOW-DENSITY LIPOPROTEIN RECEPTOR-RELATED"/>
    <property type="match status" value="1"/>
</dbReference>
<keyword evidence="8" id="KW-1185">Reference proteome</keyword>
<keyword evidence="4" id="KW-1133">Transmembrane helix</keyword>
<comment type="subcellular location">
    <subcellularLocation>
        <location evidence="1">Membrane</location>
        <topology evidence="1">Single-pass membrane protein</topology>
    </subcellularLocation>
</comment>
<dbReference type="InterPro" id="IPR036055">
    <property type="entry name" value="LDL_receptor-like_sf"/>
</dbReference>
<keyword evidence="6 7" id="KW-1015">Disulfide bond</keyword>
<organism evidence="8 9">
    <name type="scientific">Ditylenchus dipsaci</name>
    <dbReference type="NCBI Taxonomy" id="166011"/>
    <lineage>
        <taxon>Eukaryota</taxon>
        <taxon>Metazoa</taxon>
        <taxon>Ecdysozoa</taxon>
        <taxon>Nematoda</taxon>
        <taxon>Chromadorea</taxon>
        <taxon>Rhabditida</taxon>
        <taxon>Tylenchina</taxon>
        <taxon>Tylenchomorpha</taxon>
        <taxon>Sphaerularioidea</taxon>
        <taxon>Anguinidae</taxon>
        <taxon>Anguininae</taxon>
        <taxon>Ditylenchus</taxon>
    </lineage>
</organism>
<dbReference type="GO" id="GO:0016192">
    <property type="term" value="P:vesicle-mediated transport"/>
    <property type="evidence" value="ECO:0007669"/>
    <property type="project" value="UniProtKB-ARBA"/>
</dbReference>
<proteinExistence type="predicted"/>
<dbReference type="SUPFAM" id="SSF57424">
    <property type="entry name" value="LDL receptor-like module"/>
    <property type="match status" value="3"/>
</dbReference>
<dbReference type="InterPro" id="IPR002172">
    <property type="entry name" value="LDrepeatLR_classA_rpt"/>
</dbReference>
<evidence type="ECO:0000256" key="6">
    <source>
        <dbReference type="ARBA" id="ARBA00023157"/>
    </source>
</evidence>
<evidence type="ECO:0000313" key="9">
    <source>
        <dbReference type="WBParaSite" id="jg5492"/>
    </source>
</evidence>
<evidence type="ECO:0000313" key="8">
    <source>
        <dbReference type="Proteomes" id="UP000887574"/>
    </source>
</evidence>
<dbReference type="SMART" id="SM00192">
    <property type="entry name" value="LDLa"/>
    <property type="match status" value="5"/>
</dbReference>
<feature type="disulfide bond" evidence="7">
    <location>
        <begin position="96"/>
        <end position="111"/>
    </location>
</feature>
<accession>A0A915EEH1</accession>
<evidence type="ECO:0000256" key="5">
    <source>
        <dbReference type="ARBA" id="ARBA00023136"/>
    </source>
</evidence>
<feature type="disulfide bond" evidence="7">
    <location>
        <begin position="243"/>
        <end position="258"/>
    </location>
</feature>
<dbReference type="PANTHER" id="PTHR24270:SF59">
    <property type="entry name" value="LDL RECEPTOR REPEAT-CONTAINING PROTEIN EGG-1-RELATED"/>
    <property type="match status" value="1"/>
</dbReference>
<dbReference type="PRINTS" id="PR00261">
    <property type="entry name" value="LDLRECEPTOR"/>
</dbReference>
<sequence>MDVKNLKLWWKFSKPQSLSNQLKWLKCLFNESLCKAAEDLHSYICFRGISSFCSSYTAKCAQLDETQELFKSLCVDVKALKNATNCMSLLPKQLICDGVADCRDNQDEGNCGECSPTAVFCKAGSNCLHISKICDGEVDCPDQNDELGCSCEDCSGDWTALCVGRPNAIPSKCIHRWSICNNVIDCPGGEDEEECPGSCPDSTAALRDPLLSLCDQCNPTYSFQCHKSMTGVAAECFHSSAMCNDYANCKDGSDEKDCLPVNLTQCPLSNTPYGNRRRFKTAKLCNGLAECPEEEDEDNCSRWSFSLFCQQTLP</sequence>
<dbReference type="Proteomes" id="UP000887574">
    <property type="component" value="Unplaced"/>
</dbReference>
<protein>
    <submittedName>
        <fullName evidence="9">Uncharacterized protein</fullName>
    </submittedName>
</protein>
<dbReference type="InterPro" id="IPR050685">
    <property type="entry name" value="LDLR"/>
</dbReference>
<feature type="disulfide bond" evidence="7">
    <location>
        <begin position="134"/>
        <end position="149"/>
    </location>
</feature>
<keyword evidence="2" id="KW-0812">Transmembrane</keyword>
<dbReference type="Gene3D" id="4.10.400.10">
    <property type="entry name" value="Low-density Lipoprotein Receptor"/>
    <property type="match status" value="2"/>
</dbReference>
<dbReference type="GO" id="GO:0005886">
    <property type="term" value="C:plasma membrane"/>
    <property type="evidence" value="ECO:0007669"/>
    <property type="project" value="TreeGrafter"/>
</dbReference>
<name>A0A915EEH1_9BILA</name>